<name>A0A6C0JR88_9ZZZZ</name>
<sequence length="101" mass="12220">MKIRQMEWSEVCEPDEKCGVHYCEIEWLLGVIRIELVYCDWHINILDLDNIVIRHWNFDDEYKTFNQSPDTLEDAKNIVEKYINDQTTEILIRLTKFIVVE</sequence>
<dbReference type="AlphaFoldDB" id="A0A6C0JR88"/>
<protein>
    <submittedName>
        <fullName evidence="1">Uncharacterized protein</fullName>
    </submittedName>
</protein>
<accession>A0A6C0JR88</accession>
<proteinExistence type="predicted"/>
<dbReference type="EMBL" id="MN740694">
    <property type="protein sequence ID" value="QHU08079.1"/>
    <property type="molecule type" value="Genomic_DNA"/>
</dbReference>
<organism evidence="1">
    <name type="scientific">viral metagenome</name>
    <dbReference type="NCBI Taxonomy" id="1070528"/>
    <lineage>
        <taxon>unclassified sequences</taxon>
        <taxon>metagenomes</taxon>
        <taxon>organismal metagenomes</taxon>
    </lineage>
</organism>
<evidence type="ECO:0000313" key="1">
    <source>
        <dbReference type="EMBL" id="QHU08079.1"/>
    </source>
</evidence>
<reference evidence="1" key="1">
    <citation type="journal article" date="2020" name="Nature">
        <title>Giant virus diversity and host interactions through global metagenomics.</title>
        <authorList>
            <person name="Schulz F."/>
            <person name="Roux S."/>
            <person name="Paez-Espino D."/>
            <person name="Jungbluth S."/>
            <person name="Walsh D.A."/>
            <person name="Denef V.J."/>
            <person name="McMahon K.D."/>
            <person name="Konstantinidis K.T."/>
            <person name="Eloe-Fadrosh E.A."/>
            <person name="Kyrpides N.C."/>
            <person name="Woyke T."/>
        </authorList>
    </citation>
    <scope>NUCLEOTIDE SEQUENCE</scope>
    <source>
        <strain evidence="1">GVMAG-S-1062768-28</strain>
    </source>
</reference>